<dbReference type="GO" id="GO:0000160">
    <property type="term" value="P:phosphorelay signal transduction system"/>
    <property type="evidence" value="ECO:0007669"/>
    <property type="project" value="UniProtKB-KW"/>
</dbReference>
<dbReference type="InterPro" id="IPR029151">
    <property type="entry name" value="Sensor-like_sf"/>
</dbReference>
<feature type="domain" description="PAC" evidence="10">
    <location>
        <begin position="427"/>
        <end position="481"/>
    </location>
</feature>
<dbReference type="AlphaFoldDB" id="A0A369WWD5"/>
<dbReference type="GO" id="GO:0016301">
    <property type="term" value="F:kinase activity"/>
    <property type="evidence" value="ECO:0007669"/>
    <property type="project" value="UniProtKB-KW"/>
</dbReference>
<dbReference type="CDD" id="cd00130">
    <property type="entry name" value="PAS"/>
    <property type="match status" value="1"/>
</dbReference>
<organism evidence="12 13">
    <name type="scientific">Motiliproteus coralliicola</name>
    <dbReference type="NCBI Taxonomy" id="2283196"/>
    <lineage>
        <taxon>Bacteria</taxon>
        <taxon>Pseudomonadati</taxon>
        <taxon>Pseudomonadota</taxon>
        <taxon>Gammaproteobacteria</taxon>
        <taxon>Oceanospirillales</taxon>
        <taxon>Oceanospirillaceae</taxon>
        <taxon>Motiliproteus</taxon>
    </lineage>
</organism>
<dbReference type="Pfam" id="PF21623">
    <property type="entry name" value="HK_sensor_dom_bact"/>
    <property type="match status" value="1"/>
</dbReference>
<dbReference type="InterPro" id="IPR043128">
    <property type="entry name" value="Rev_trsase/Diguanyl_cyclase"/>
</dbReference>
<dbReference type="InterPro" id="IPR052155">
    <property type="entry name" value="Biofilm_reg_signaling"/>
</dbReference>
<dbReference type="Gene3D" id="3.30.450.20">
    <property type="entry name" value="PAS domain"/>
    <property type="match status" value="2"/>
</dbReference>
<evidence type="ECO:0000259" key="9">
    <source>
        <dbReference type="PROSITE" id="PS50112"/>
    </source>
</evidence>
<evidence type="ECO:0000313" key="13">
    <source>
        <dbReference type="Proteomes" id="UP000253769"/>
    </source>
</evidence>
<dbReference type="PANTHER" id="PTHR44757:SF2">
    <property type="entry name" value="BIOFILM ARCHITECTURE MAINTENANCE PROTEIN MBAA"/>
    <property type="match status" value="1"/>
</dbReference>
<evidence type="ECO:0000259" key="10">
    <source>
        <dbReference type="PROSITE" id="PS50113"/>
    </source>
</evidence>
<dbReference type="SMART" id="SM00267">
    <property type="entry name" value="GGDEF"/>
    <property type="match status" value="1"/>
</dbReference>
<keyword evidence="7" id="KW-0902">Two-component regulatory system</keyword>
<keyword evidence="4" id="KW-0547">Nucleotide-binding</keyword>
<dbReference type="SUPFAM" id="SSF55073">
    <property type="entry name" value="Nucleotide cyclase"/>
    <property type="match status" value="1"/>
</dbReference>
<keyword evidence="6" id="KW-0067">ATP-binding</keyword>
<dbReference type="NCBIfam" id="TIGR00254">
    <property type="entry name" value="GGDEF"/>
    <property type="match status" value="1"/>
</dbReference>
<evidence type="ECO:0000256" key="6">
    <source>
        <dbReference type="ARBA" id="ARBA00022840"/>
    </source>
</evidence>
<keyword evidence="2" id="KW-0597">Phosphoprotein</keyword>
<dbReference type="PROSITE" id="PS50112">
    <property type="entry name" value="PAS"/>
    <property type="match status" value="1"/>
</dbReference>
<keyword evidence="5" id="KW-0418">Kinase</keyword>
<dbReference type="OrthoDB" id="9812260at2"/>
<feature type="transmembrane region" description="Helical" evidence="8">
    <location>
        <begin position="20"/>
        <end position="42"/>
    </location>
</feature>
<dbReference type="EMBL" id="QQOH01000001">
    <property type="protein sequence ID" value="RDE24864.1"/>
    <property type="molecule type" value="Genomic_DNA"/>
</dbReference>
<evidence type="ECO:0000256" key="7">
    <source>
        <dbReference type="ARBA" id="ARBA00023012"/>
    </source>
</evidence>
<dbReference type="SUPFAM" id="SSF55785">
    <property type="entry name" value="PYP-like sensor domain (PAS domain)"/>
    <property type="match status" value="1"/>
</dbReference>
<keyword evidence="3" id="KW-0808">Transferase</keyword>
<dbReference type="Pfam" id="PF00990">
    <property type="entry name" value="GGDEF"/>
    <property type="match status" value="1"/>
</dbReference>
<evidence type="ECO:0000256" key="8">
    <source>
        <dbReference type="SAM" id="Phobius"/>
    </source>
</evidence>
<proteinExistence type="predicted"/>
<keyword evidence="13" id="KW-1185">Reference proteome</keyword>
<name>A0A369WWD5_9GAMM</name>
<dbReference type="Gene3D" id="3.30.70.270">
    <property type="match status" value="1"/>
</dbReference>
<dbReference type="InterPro" id="IPR035965">
    <property type="entry name" value="PAS-like_dom_sf"/>
</dbReference>
<reference evidence="12 13" key="1">
    <citation type="submission" date="2018-07" db="EMBL/GenBank/DDBJ databases">
        <title>Motiliproteus coralliicola sp. nov., a bacterium isolated from Coral.</title>
        <authorList>
            <person name="Wang G."/>
        </authorList>
    </citation>
    <scope>NUCLEOTIDE SEQUENCE [LARGE SCALE GENOMIC DNA]</scope>
    <source>
        <strain evidence="12 13">C34</strain>
    </source>
</reference>
<accession>A0A369WWD5</accession>
<keyword evidence="8" id="KW-0472">Membrane</keyword>
<dbReference type="PANTHER" id="PTHR44757">
    <property type="entry name" value="DIGUANYLATE CYCLASE DGCP"/>
    <property type="match status" value="1"/>
</dbReference>
<dbReference type="GO" id="GO:0016020">
    <property type="term" value="C:membrane"/>
    <property type="evidence" value="ECO:0007669"/>
    <property type="project" value="UniProtKB-SubCell"/>
</dbReference>
<gene>
    <name evidence="12" type="ORF">DV711_04590</name>
</gene>
<dbReference type="InterPro" id="IPR029787">
    <property type="entry name" value="Nucleotide_cyclase"/>
</dbReference>
<dbReference type="InterPro" id="IPR000160">
    <property type="entry name" value="GGDEF_dom"/>
</dbReference>
<feature type="domain" description="PAS" evidence="9">
    <location>
        <begin position="375"/>
        <end position="426"/>
    </location>
</feature>
<evidence type="ECO:0000256" key="1">
    <source>
        <dbReference type="ARBA" id="ARBA00004370"/>
    </source>
</evidence>
<dbReference type="InterPro" id="IPR000014">
    <property type="entry name" value="PAS"/>
</dbReference>
<evidence type="ECO:0000256" key="4">
    <source>
        <dbReference type="ARBA" id="ARBA00022741"/>
    </source>
</evidence>
<dbReference type="SMART" id="SM00091">
    <property type="entry name" value="PAS"/>
    <property type="match status" value="1"/>
</dbReference>
<protein>
    <submittedName>
        <fullName evidence="12">PAS domain S-box protein</fullName>
    </submittedName>
</protein>
<dbReference type="SUPFAM" id="SSF103190">
    <property type="entry name" value="Sensory domain-like"/>
    <property type="match status" value="1"/>
</dbReference>
<dbReference type="PROSITE" id="PS50887">
    <property type="entry name" value="GGDEF"/>
    <property type="match status" value="1"/>
</dbReference>
<dbReference type="GO" id="GO:0005524">
    <property type="term" value="F:ATP binding"/>
    <property type="evidence" value="ECO:0007669"/>
    <property type="project" value="UniProtKB-KW"/>
</dbReference>
<keyword evidence="8" id="KW-1133">Transmembrane helix</keyword>
<sequence length="640" mass="71976">MMDRLDSGDSFGRSWGRTFLISVLCFIGFGAAVAIVTSIAHYQLQQTTHLYQVQQQFRIEHDRIIERLRYRLRGLDDQLASLANNPITHRYLENKTTASTQALRNLYLATTGPNTLYRQLCYLDSQGQPQLCVNRGDDYSRSGNSASLQHNPLARQQLHSATDSSESDNQQATLFNSARLLAHGDVKHSLLQIAADGEMVRPSFQSATPVYVEGRLNGILVATLDVRHLLRELINSNNFVVQLVEGDKADPRGFNVTNPESRQRPSASITLTTPSGIPVADADQAYRLPLGELLQNDQSLYLILTPKRFLPPDLADDTQFNTLLIALLVTLVALPLAWFSTRIPDQLHRHLHRTLLKLRRSNRLLDQNVISSRTDTEGNFTHVSQAFCELSGYTRQELIGQPYSLVCNPDSSPKIYEEILRTLSSGRRWQGELCNRDKQGHDCWVSTSIAPDFDRHGTIIGYTQISRDITDHKLLQKLSTIDAQTQLLNRRHLDAMLEQQIGLFQRYPELLFSVVLIRLDSPVDAERLEREVILSRFGELLSSNVRTVDLLGRWDEQRFLIICPCTAIEKAAILANKLQQRSQNPPRHEIGFNISIGLVQSQIGDNRRLLIGRAAQALQLALEKPDKLVVLSSGGNGSDG</sequence>
<dbReference type="Pfam" id="PF13426">
    <property type="entry name" value="PAS_9"/>
    <property type="match status" value="1"/>
</dbReference>
<evidence type="ECO:0000256" key="3">
    <source>
        <dbReference type="ARBA" id="ARBA00022679"/>
    </source>
</evidence>
<evidence type="ECO:0000256" key="5">
    <source>
        <dbReference type="ARBA" id="ARBA00022777"/>
    </source>
</evidence>
<comment type="caution">
    <text evidence="12">The sequence shown here is derived from an EMBL/GenBank/DDBJ whole genome shotgun (WGS) entry which is preliminary data.</text>
</comment>
<dbReference type="InterPro" id="IPR000700">
    <property type="entry name" value="PAS-assoc_C"/>
</dbReference>
<comment type="subcellular location">
    <subcellularLocation>
        <location evidence="1">Membrane</location>
    </subcellularLocation>
</comment>
<dbReference type="NCBIfam" id="TIGR00229">
    <property type="entry name" value="sensory_box"/>
    <property type="match status" value="1"/>
</dbReference>
<evidence type="ECO:0000259" key="11">
    <source>
        <dbReference type="PROSITE" id="PS50887"/>
    </source>
</evidence>
<evidence type="ECO:0000256" key="2">
    <source>
        <dbReference type="ARBA" id="ARBA00022553"/>
    </source>
</evidence>
<dbReference type="Proteomes" id="UP000253769">
    <property type="component" value="Unassembled WGS sequence"/>
</dbReference>
<dbReference type="PROSITE" id="PS50113">
    <property type="entry name" value="PAC"/>
    <property type="match status" value="1"/>
</dbReference>
<feature type="domain" description="GGDEF" evidence="11">
    <location>
        <begin position="510"/>
        <end position="633"/>
    </location>
</feature>
<dbReference type="InterPro" id="IPR048760">
    <property type="entry name" value="VP0354-like_sensor_dom"/>
</dbReference>
<keyword evidence="8" id="KW-0812">Transmembrane</keyword>
<evidence type="ECO:0000313" key="12">
    <source>
        <dbReference type="EMBL" id="RDE24864.1"/>
    </source>
</evidence>